<gene>
    <name evidence="1" type="primary">33</name>
    <name evidence="1" type="ORF">SEA_EASTWEST_33</name>
</gene>
<evidence type="ECO:0000313" key="2">
    <source>
        <dbReference type="Proteomes" id="UP000827897"/>
    </source>
</evidence>
<proteinExistence type="predicted"/>
<sequence>MPNAEDVPVHEWTRRWWESLPNAHRMADAVMQPSVGYFPLLRWMNGIGAIAGEMRDLSDAMWEGEITDVEKTPDAALRWLAQLLGMSSTQRAVTLPELRTALRELTAEGRRAVGTRSSIAEVAKRFLTGEKQITVVPSSTNRNTIVLLVRAAEVPNGDLVALANNVRAAGAIPAGHNVVAVNAVATWDSWQAATGVTWDEVDGKTRTWAEHDTQGVVLEA</sequence>
<keyword evidence="2" id="KW-1185">Reference proteome</keyword>
<organism evidence="1 2">
    <name type="scientific">Arthrobacter phage EastWest</name>
    <dbReference type="NCBI Taxonomy" id="2894292"/>
    <lineage>
        <taxon>Viruses</taxon>
        <taxon>Duplodnaviria</taxon>
        <taxon>Heunggongvirae</taxon>
        <taxon>Uroviricota</taxon>
        <taxon>Caudoviricetes</taxon>
        <taxon>Berryhillviridae</taxon>
        <taxon>Eastwestvirus</taxon>
        <taxon>Eastwestvirus eastwest</taxon>
    </lineage>
</organism>
<accession>A0AAE8YLS9</accession>
<reference evidence="1" key="1">
    <citation type="submission" date="2021-10" db="EMBL/GenBank/DDBJ databases">
        <authorList>
            <person name="Valenzuela N."/>
            <person name="Pablo J."/>
            <person name="Strother B."/>
            <person name="Cravalho Y."/>
            <person name="Barto Z."/>
            <person name="Kane C."/>
            <person name="Chong R.A."/>
            <person name="Kawasaki K."/>
            <person name="Cruz S."/>
            <person name="Porter M.L."/>
            <person name="Pearce R."/>
            <person name="Hohenstein G."/>
            <person name="Li K."/>
            <person name="Kaniho J."/>
            <person name="Sadones M."/>
            <person name="Hamlin F."/>
            <person name="Daniels M."/>
            <person name="McKee K."/>
            <person name="Reed F."/>
            <person name="Donachie S."/>
            <person name="Bollivar D.W."/>
            <person name="Garlena R.A."/>
            <person name="Russell D.A."/>
            <person name="Jacobs-Sera D."/>
            <person name="Hatfull G.F."/>
        </authorList>
    </citation>
    <scope>NUCLEOTIDE SEQUENCE</scope>
</reference>
<dbReference type="EMBL" id="OK999980">
    <property type="protein sequence ID" value="UGL61916.1"/>
    <property type="molecule type" value="Genomic_DNA"/>
</dbReference>
<dbReference type="Proteomes" id="UP000827897">
    <property type="component" value="Segment"/>
</dbReference>
<name>A0AAE8YLS9_9CAUD</name>
<protein>
    <submittedName>
        <fullName evidence="1">Minor tail protein</fullName>
    </submittedName>
</protein>
<evidence type="ECO:0000313" key="1">
    <source>
        <dbReference type="EMBL" id="UGL61916.1"/>
    </source>
</evidence>